<keyword evidence="3" id="KW-1185">Reference proteome</keyword>
<evidence type="ECO:0000313" key="2">
    <source>
        <dbReference type="EMBL" id="EAT11069.1"/>
    </source>
</evidence>
<dbReference type="EMBL" id="AAQH01000024">
    <property type="protein sequence ID" value="EAT11069.1"/>
    <property type="molecule type" value="Genomic_DNA"/>
</dbReference>
<dbReference type="Proteomes" id="UP000004263">
    <property type="component" value="Unassembled WGS sequence"/>
</dbReference>
<dbReference type="AlphaFoldDB" id="Q1MYP7"/>
<sequence length="574" mass="66554">MVSASMVNRVFLKAIAFSVVCAFAFTAQAKKDLRYGTLLYEYYQQDYFAALVEYEYANELNEWLHDADAARLLKGGMTLSYGLPDEAQSIFKDLLDKDVSPETRNKAWYYLAKLYYNKGQASEAAKALARIKGTMPEDVVEEFNYLATLINMHFDHLENAERAINLKKSSNPYEPYLLFNLAVKQLQRGDDAKARSLLNEVVGYTKINPKEEFAVLADRAKQALAHIHIQDQDLLGAWKYLQNVRTTGLYSNRALLSYGWTAIKLKRFEQAIPALKALNKRSISIAEVQEAKVLLAHLYEQKGATRAALKQYLLAEKAFASGVDAIGGARKIIAGQKIPEEFVVNLEAIMDETDWYGSEPSLDYNKLTPFLIELMSSNPFHSVIKELRDLYALRENLLYWGRQAVEHQLIIKHRQQGLTSEKIARFIKKTEKQQEDLEFQISELRLHTYTLDVEEQERFSALLEATAQDFEFLEDRLKRVRAIEEPYRQSEENVRWAKKLHNRIKQKLSETDDLIDELERVMRIVVNAELDKHEERMRYYWAQARLGKARLYDQTLYRLEDIREQQSNKTGERP</sequence>
<feature type="chain" id="PRO_5004194436" evidence="1">
    <location>
        <begin position="30"/>
        <end position="574"/>
    </location>
</feature>
<accession>Q1MYP7</accession>
<dbReference type="STRING" id="207949.RED65_07519"/>
<dbReference type="HOGENOM" id="CLU_029512_0_0_6"/>
<evidence type="ECO:0000256" key="1">
    <source>
        <dbReference type="SAM" id="SignalP"/>
    </source>
</evidence>
<organism evidence="2 3">
    <name type="scientific">Bermanella marisrubri</name>
    <dbReference type="NCBI Taxonomy" id="207949"/>
    <lineage>
        <taxon>Bacteria</taxon>
        <taxon>Pseudomonadati</taxon>
        <taxon>Pseudomonadota</taxon>
        <taxon>Gammaproteobacteria</taxon>
        <taxon>Oceanospirillales</taxon>
        <taxon>Oceanospirillaceae</taxon>
        <taxon>Bermanella</taxon>
    </lineage>
</organism>
<gene>
    <name evidence="2" type="ORF">RED65_07519</name>
</gene>
<protein>
    <submittedName>
        <fullName evidence="2">Protein containing tetratricopeptide repeats</fullName>
    </submittedName>
</protein>
<name>Q1MYP7_9GAMM</name>
<evidence type="ECO:0000313" key="3">
    <source>
        <dbReference type="Proteomes" id="UP000004263"/>
    </source>
</evidence>
<dbReference type="InterPro" id="IPR011990">
    <property type="entry name" value="TPR-like_helical_dom_sf"/>
</dbReference>
<feature type="signal peptide" evidence="1">
    <location>
        <begin position="1"/>
        <end position="29"/>
    </location>
</feature>
<reference evidence="2 3" key="1">
    <citation type="submission" date="2006-03" db="EMBL/GenBank/DDBJ databases">
        <authorList>
            <person name="Pinhassi J."/>
            <person name="Pedros-Alio C."/>
            <person name="Ferriera S."/>
            <person name="Johnson J."/>
            <person name="Kravitz S."/>
            <person name="Halpern A."/>
            <person name="Remington K."/>
            <person name="Beeson K."/>
            <person name="Tran B."/>
            <person name="Rogers Y.-H."/>
            <person name="Friedman R."/>
            <person name="Venter J.C."/>
        </authorList>
    </citation>
    <scope>NUCLEOTIDE SEQUENCE [LARGE SCALE GENOMIC DNA]</scope>
    <source>
        <strain evidence="2 3">RED65</strain>
    </source>
</reference>
<comment type="caution">
    <text evidence="2">The sequence shown here is derived from an EMBL/GenBank/DDBJ whole genome shotgun (WGS) entry which is preliminary data.</text>
</comment>
<proteinExistence type="predicted"/>
<dbReference type="Gene3D" id="1.25.40.10">
    <property type="entry name" value="Tetratricopeptide repeat domain"/>
    <property type="match status" value="1"/>
</dbReference>
<dbReference type="SUPFAM" id="SSF48452">
    <property type="entry name" value="TPR-like"/>
    <property type="match status" value="2"/>
</dbReference>
<keyword evidence="1" id="KW-0732">Signal</keyword>